<dbReference type="WBParaSite" id="jg11800">
    <property type="protein sequence ID" value="jg11800"/>
    <property type="gene ID" value="jg11800"/>
</dbReference>
<feature type="compositionally biased region" description="Polar residues" evidence="1">
    <location>
        <begin position="123"/>
        <end position="153"/>
    </location>
</feature>
<accession>A0A915CRD4</accession>
<protein>
    <submittedName>
        <fullName evidence="3">BEN domain-containing protein</fullName>
    </submittedName>
</protein>
<feature type="compositionally biased region" description="Low complexity" evidence="1">
    <location>
        <begin position="104"/>
        <end position="114"/>
    </location>
</feature>
<dbReference type="AlphaFoldDB" id="A0A915CRD4"/>
<keyword evidence="2" id="KW-1185">Reference proteome</keyword>
<evidence type="ECO:0000256" key="1">
    <source>
        <dbReference type="SAM" id="MobiDB-lite"/>
    </source>
</evidence>
<proteinExistence type="predicted"/>
<organism evidence="2 3">
    <name type="scientific">Ditylenchus dipsaci</name>
    <dbReference type="NCBI Taxonomy" id="166011"/>
    <lineage>
        <taxon>Eukaryota</taxon>
        <taxon>Metazoa</taxon>
        <taxon>Ecdysozoa</taxon>
        <taxon>Nematoda</taxon>
        <taxon>Chromadorea</taxon>
        <taxon>Rhabditida</taxon>
        <taxon>Tylenchina</taxon>
        <taxon>Tylenchomorpha</taxon>
        <taxon>Sphaerularioidea</taxon>
        <taxon>Anguinidae</taxon>
        <taxon>Anguininae</taxon>
        <taxon>Ditylenchus</taxon>
    </lineage>
</organism>
<feature type="region of interest" description="Disordered" evidence="1">
    <location>
        <begin position="104"/>
        <end position="159"/>
    </location>
</feature>
<reference evidence="3" key="1">
    <citation type="submission" date="2022-11" db="UniProtKB">
        <authorList>
            <consortium name="WormBaseParasite"/>
        </authorList>
    </citation>
    <scope>IDENTIFICATION</scope>
</reference>
<evidence type="ECO:0000313" key="3">
    <source>
        <dbReference type="WBParaSite" id="jg11800"/>
    </source>
</evidence>
<evidence type="ECO:0000313" key="2">
    <source>
        <dbReference type="Proteomes" id="UP000887574"/>
    </source>
</evidence>
<name>A0A915CRD4_9BILA</name>
<sequence>MEEEQHCQFLDEGIVSISKNGSHSYAKPSQMALNDCCGDTANSTDNWNGEPRQFFLLSNVHHPSLGDDLTTTSQTSEDVLSTHQRNGSTYFRYQQNIPLVSSLSSSSHHQLPVSNTPVRPVQHRQSFSNDDTRISSSSTFMLDSQDSQSSSKTVRQRHEVRDLKNSNYPLFDQMADAVLKMQKCSEDVVEAYPHDERLVDFVQSTSHFAQIVQSTFGQLQSLTQELNTKMVNQTTVVNGMLLRRGAGSGVGVVHLNSHDNSSASTAGTDDKIVFDLSRCDHGRQTIYDNSDSLEFGQKPVASKTVDMLKIFEKYFTSDKAPKWQNAEELATILTEFVLNTIYFDQTEKWTYCVRYSSRNGHKTVPHGLIEEIKTQVAKGFGVYGSETDNLLNLAIGSAVVNKATRFFNAKRRVSTRATLRKLACHYSNSQNGADTASNKSCSSVDIEIDQNSEEAINPSIAETIDAVINNLTSNLGPNSGESKPKRGRRSVSVAQVFSIE</sequence>
<dbReference type="Proteomes" id="UP000887574">
    <property type="component" value="Unplaced"/>
</dbReference>